<keyword evidence="3 6" id="KW-0812">Transmembrane</keyword>
<feature type="transmembrane region" description="Helical" evidence="6">
    <location>
        <begin position="252"/>
        <end position="274"/>
    </location>
</feature>
<feature type="transmembrane region" description="Helical" evidence="6">
    <location>
        <begin position="170"/>
        <end position="191"/>
    </location>
</feature>
<sequence length="498" mass="53119">MALIDEDQKLREFGYKQRLDRSVGWISSFLLGFAVISATTAVFSGFGFGLATAGPAFVWTFPIATLVFFIWALIAGDLVAKIPLSGYAYQWTSRLVGPSAGWFTGWAGLVGFISGFTGVAYVMAGYVGGLLGIEMTTPIQILISIVIVLFCVLINTYGVRLATALNNIGVGLELVVTLGATAFVAIVAFFVSGDHQELSFLFSAGDTGGVSPYIAVWLTSSLGCIFGLLGVEAAADIAEETKDARRVIPRTMFMALGVSAVVEFFMYVVFLLAIKDPASLTGSASPIADIIGAQVSPWFAKIVVAIAITNILVCVLANMLVATRLTYAMARDNMLPLSRQLRRVSAKHKTPSTAVWATGILSFALLLTAFISVEAFAFILGMSALGYFTVYVLTTSGLLLAKRRGRLPQGEPGTFDLGRWRTPVYLVGLVAFSLVLLALLLLPAFQVNGIVFVITMAVAALWWLLGLRPRLARGDAGPSFALRENPVEGTAETVSVGD</sequence>
<feature type="transmembrane region" description="Helical" evidence="6">
    <location>
        <begin position="447"/>
        <end position="465"/>
    </location>
</feature>
<evidence type="ECO:0000256" key="1">
    <source>
        <dbReference type="ARBA" id="ARBA00004141"/>
    </source>
</evidence>
<keyword evidence="5 6" id="KW-0472">Membrane</keyword>
<name>A0ABM8GEJ3_9MICO</name>
<evidence type="ECO:0000256" key="6">
    <source>
        <dbReference type="SAM" id="Phobius"/>
    </source>
</evidence>
<keyword evidence="4 6" id="KW-1133">Transmembrane helix</keyword>
<feature type="transmembrane region" description="Helical" evidence="6">
    <location>
        <begin position="422"/>
        <end position="441"/>
    </location>
</feature>
<evidence type="ECO:0000256" key="5">
    <source>
        <dbReference type="ARBA" id="ARBA00023136"/>
    </source>
</evidence>
<evidence type="ECO:0000313" key="8">
    <source>
        <dbReference type="Proteomes" id="UP001321498"/>
    </source>
</evidence>
<dbReference type="EMBL" id="AP027731">
    <property type="protein sequence ID" value="BDZ46732.1"/>
    <property type="molecule type" value="Genomic_DNA"/>
</dbReference>
<feature type="transmembrane region" description="Helical" evidence="6">
    <location>
        <begin position="377"/>
        <end position="401"/>
    </location>
</feature>
<gene>
    <name evidence="7" type="ORF">GCM10025866_26410</name>
</gene>
<keyword evidence="8" id="KW-1185">Reference proteome</keyword>
<evidence type="ECO:0000256" key="2">
    <source>
        <dbReference type="ARBA" id="ARBA00022448"/>
    </source>
</evidence>
<feature type="transmembrane region" description="Helical" evidence="6">
    <location>
        <begin position="139"/>
        <end position="158"/>
    </location>
</feature>
<evidence type="ECO:0000313" key="7">
    <source>
        <dbReference type="EMBL" id="BDZ46732.1"/>
    </source>
</evidence>
<dbReference type="RefSeq" id="WP_286276735.1">
    <property type="nucleotide sequence ID" value="NZ_AP027731.1"/>
</dbReference>
<dbReference type="Proteomes" id="UP001321498">
    <property type="component" value="Chromosome"/>
</dbReference>
<feature type="transmembrane region" description="Helical" evidence="6">
    <location>
        <begin position="101"/>
        <end position="127"/>
    </location>
</feature>
<comment type="subcellular location">
    <subcellularLocation>
        <location evidence="1">Membrane</location>
        <topology evidence="1">Multi-pass membrane protein</topology>
    </subcellularLocation>
</comment>
<organism evidence="7 8">
    <name type="scientific">Naasia aerilata</name>
    <dbReference type="NCBI Taxonomy" id="1162966"/>
    <lineage>
        <taxon>Bacteria</taxon>
        <taxon>Bacillati</taxon>
        <taxon>Actinomycetota</taxon>
        <taxon>Actinomycetes</taxon>
        <taxon>Micrococcales</taxon>
        <taxon>Microbacteriaceae</taxon>
        <taxon>Naasia</taxon>
    </lineage>
</organism>
<feature type="transmembrane region" description="Helical" evidence="6">
    <location>
        <begin position="56"/>
        <end position="80"/>
    </location>
</feature>
<feature type="transmembrane region" description="Helical" evidence="6">
    <location>
        <begin position="302"/>
        <end position="330"/>
    </location>
</feature>
<dbReference type="PANTHER" id="PTHR45649">
    <property type="entry name" value="AMINO-ACID PERMEASE BAT1"/>
    <property type="match status" value="1"/>
</dbReference>
<dbReference type="InterPro" id="IPR002293">
    <property type="entry name" value="AA/rel_permease1"/>
</dbReference>
<feature type="transmembrane region" description="Helical" evidence="6">
    <location>
        <begin position="351"/>
        <end position="371"/>
    </location>
</feature>
<evidence type="ECO:0000256" key="4">
    <source>
        <dbReference type="ARBA" id="ARBA00022989"/>
    </source>
</evidence>
<protein>
    <submittedName>
        <fullName evidence="7">Amino acid permease</fullName>
    </submittedName>
</protein>
<proteinExistence type="predicted"/>
<dbReference type="Pfam" id="PF13520">
    <property type="entry name" value="AA_permease_2"/>
    <property type="match status" value="1"/>
</dbReference>
<feature type="transmembrane region" description="Helical" evidence="6">
    <location>
        <begin position="23"/>
        <end position="50"/>
    </location>
</feature>
<keyword evidence="2" id="KW-0813">Transport</keyword>
<feature type="transmembrane region" description="Helical" evidence="6">
    <location>
        <begin position="211"/>
        <end position="231"/>
    </location>
</feature>
<reference evidence="8" key="1">
    <citation type="journal article" date="2019" name="Int. J. Syst. Evol. Microbiol.">
        <title>The Global Catalogue of Microorganisms (GCM) 10K type strain sequencing project: providing services to taxonomists for standard genome sequencing and annotation.</title>
        <authorList>
            <consortium name="The Broad Institute Genomics Platform"/>
            <consortium name="The Broad Institute Genome Sequencing Center for Infectious Disease"/>
            <person name="Wu L."/>
            <person name="Ma J."/>
        </authorList>
    </citation>
    <scope>NUCLEOTIDE SEQUENCE [LARGE SCALE GENOMIC DNA]</scope>
    <source>
        <strain evidence="8">NBRC 108725</strain>
    </source>
</reference>
<dbReference type="PANTHER" id="PTHR45649:SF26">
    <property type="entry name" value="OS04G0435100 PROTEIN"/>
    <property type="match status" value="1"/>
</dbReference>
<dbReference type="Gene3D" id="1.20.1740.10">
    <property type="entry name" value="Amino acid/polyamine transporter I"/>
    <property type="match status" value="1"/>
</dbReference>
<dbReference type="PIRSF" id="PIRSF006060">
    <property type="entry name" value="AA_transporter"/>
    <property type="match status" value="1"/>
</dbReference>
<accession>A0ABM8GEJ3</accession>
<evidence type="ECO:0000256" key="3">
    <source>
        <dbReference type="ARBA" id="ARBA00022692"/>
    </source>
</evidence>